<dbReference type="Proteomes" id="UP001610631">
    <property type="component" value="Unassembled WGS sequence"/>
</dbReference>
<evidence type="ECO:0000313" key="4">
    <source>
        <dbReference type="Proteomes" id="UP001610631"/>
    </source>
</evidence>
<evidence type="ECO:0000259" key="2">
    <source>
        <dbReference type="Pfam" id="PF13628"/>
    </source>
</evidence>
<feature type="chain" id="PRO_5045498965" evidence="1">
    <location>
        <begin position="28"/>
        <end position="175"/>
    </location>
</feature>
<accession>A0ABW7PGJ8</accession>
<dbReference type="PANTHER" id="PTHR38593">
    <property type="entry name" value="BLR2558 PROTEIN"/>
    <property type="match status" value="1"/>
</dbReference>
<gene>
    <name evidence="3" type="ORF">WDV06_19975</name>
</gene>
<dbReference type="PANTHER" id="PTHR38593:SF1">
    <property type="entry name" value="BLR2558 PROTEIN"/>
    <property type="match status" value="1"/>
</dbReference>
<feature type="domain" description="DUF4142" evidence="2">
    <location>
        <begin position="34"/>
        <end position="168"/>
    </location>
</feature>
<dbReference type="EMBL" id="JBBDHD010000051">
    <property type="protein sequence ID" value="MFH7597359.1"/>
    <property type="molecule type" value="Genomic_DNA"/>
</dbReference>
<sequence>MGKRMRMLALAATAAAVTGMCAPAALAGVSAGDQDSTYVTSAHQGNLAEIAAGRDAQKNAVTDCVKEVGAKLVADHQKLDTDLKAVAAKADMTLPTAPTAAQQQELKAVQLKAGTAGYDSAWLASQEAAHLKTLALIDTQIRSGSHADVTDAAQKARPIVAMHLDMVRGGTCHIS</sequence>
<keyword evidence="4" id="KW-1185">Reference proteome</keyword>
<protein>
    <submittedName>
        <fullName evidence="3">DUF4142 domain-containing protein</fullName>
    </submittedName>
</protein>
<name>A0ABW7PGJ8_9ACTN</name>
<evidence type="ECO:0000256" key="1">
    <source>
        <dbReference type="SAM" id="SignalP"/>
    </source>
</evidence>
<organism evidence="3 4">
    <name type="scientific">Streptomyces racemochromogenes</name>
    <dbReference type="NCBI Taxonomy" id="67353"/>
    <lineage>
        <taxon>Bacteria</taxon>
        <taxon>Bacillati</taxon>
        <taxon>Actinomycetota</taxon>
        <taxon>Actinomycetes</taxon>
        <taxon>Kitasatosporales</taxon>
        <taxon>Streptomycetaceae</taxon>
        <taxon>Streptomyces</taxon>
    </lineage>
</organism>
<feature type="signal peptide" evidence="1">
    <location>
        <begin position="1"/>
        <end position="27"/>
    </location>
</feature>
<dbReference type="RefSeq" id="WP_395511138.1">
    <property type="nucleotide sequence ID" value="NZ_JBBDHD010000051.1"/>
</dbReference>
<reference evidence="3 4" key="1">
    <citation type="submission" date="2024-03" db="EMBL/GenBank/DDBJ databases">
        <title>Whole genome sequencing of Streptomyces racemochromogenes, to identify antimicrobial biosynthetic gene clusters.</title>
        <authorList>
            <person name="Suryawanshi P."/>
            <person name="Krishnaraj P.U."/>
            <person name="Arun Y.P."/>
            <person name="Suryawanshi M.P."/>
            <person name="Rakshit O."/>
        </authorList>
    </citation>
    <scope>NUCLEOTIDE SEQUENCE [LARGE SCALE GENOMIC DNA]</scope>
    <source>
        <strain evidence="3 4">AUDT626</strain>
    </source>
</reference>
<dbReference type="InterPro" id="IPR025419">
    <property type="entry name" value="DUF4142"/>
</dbReference>
<dbReference type="Pfam" id="PF13628">
    <property type="entry name" value="DUF4142"/>
    <property type="match status" value="1"/>
</dbReference>
<proteinExistence type="predicted"/>
<comment type="caution">
    <text evidence="3">The sequence shown here is derived from an EMBL/GenBank/DDBJ whole genome shotgun (WGS) entry which is preliminary data.</text>
</comment>
<keyword evidence="1" id="KW-0732">Signal</keyword>
<evidence type="ECO:0000313" key="3">
    <source>
        <dbReference type="EMBL" id="MFH7597359.1"/>
    </source>
</evidence>